<dbReference type="PROSITE" id="PS00639">
    <property type="entry name" value="THIOL_PROTEASE_HIS"/>
    <property type="match status" value="1"/>
</dbReference>
<keyword evidence="2" id="KW-0645">Protease</keyword>
<feature type="domain" description="Peptidase C1A papain C-terminal" evidence="8">
    <location>
        <begin position="107"/>
        <end position="322"/>
    </location>
</feature>
<comment type="similarity">
    <text evidence="1">Belongs to the peptidase C1 family.</text>
</comment>
<dbReference type="InterPro" id="IPR013201">
    <property type="entry name" value="Prot_inhib_I29"/>
</dbReference>
<reference evidence="10" key="1">
    <citation type="submission" date="2018-03" db="EMBL/GenBank/DDBJ databases">
        <title>Transcriptome analysis of polymorphic digestive enzymes indicates high plasticity in food utilization by the brown shrimp Crangon crangon (Crustacea, Caridea).</title>
        <authorList>
            <person name="Martinez-Alarcon D."/>
            <person name="Harms L."/>
            <person name="Hagen W."/>
            <person name="Saborowski R."/>
        </authorList>
    </citation>
    <scope>NUCLEOTIDE SEQUENCE</scope>
    <source>
        <tissue evidence="10">Hepatopancreas</tissue>
    </source>
</reference>
<sequence length="325" mass="35727">MKLLCLLLVCGLAVAIPTNEWEEFKKTYGKSYANSADEEYRKTVFEDKLQFIAEHNARFDQGKETYTVGMNKFGDMTQEEIVESTRCLPKGPPPPKGKLHQLSGKANAVEKDWRDDGAVSGVKDQGQCGSCWAFSTTGSLEASHFINTGYMYLESEQELVDCSRDYGNGGCNGGWQQNAFQYIVDKNGINSEEVYPYEALDGACRRDETHITATCEGYINIDTGDEAGMTDAIANIGPVSVSIDSTHPGFSMYQSGVYYDPACDPNLLSHAVLAVGYGEENGMKYYIVKNSWADTWGDAGYIKMARDKDNNCGIATNSVYPTGSN</sequence>
<evidence type="ECO:0000256" key="1">
    <source>
        <dbReference type="ARBA" id="ARBA00008455"/>
    </source>
</evidence>
<evidence type="ECO:0000259" key="8">
    <source>
        <dbReference type="SMART" id="SM00645"/>
    </source>
</evidence>
<dbReference type="Gene3D" id="3.90.70.10">
    <property type="entry name" value="Cysteine proteinases"/>
    <property type="match status" value="1"/>
</dbReference>
<feature type="signal peptide" evidence="7">
    <location>
        <begin position="1"/>
        <end position="15"/>
    </location>
</feature>
<dbReference type="InterPro" id="IPR000668">
    <property type="entry name" value="Peptidase_C1A_C"/>
</dbReference>
<evidence type="ECO:0000256" key="6">
    <source>
        <dbReference type="ARBA" id="ARBA00023157"/>
    </source>
</evidence>
<evidence type="ECO:0000256" key="2">
    <source>
        <dbReference type="ARBA" id="ARBA00022670"/>
    </source>
</evidence>
<feature type="domain" description="Cathepsin propeptide inhibitor" evidence="9">
    <location>
        <begin position="21"/>
        <end position="81"/>
    </location>
</feature>
<dbReference type="EC" id="3.4.22.15" evidence="10"/>
<dbReference type="SMART" id="SM00645">
    <property type="entry name" value="Pept_C1"/>
    <property type="match status" value="1"/>
</dbReference>
<protein>
    <submittedName>
        <fullName evidence="10">Putative cathepsin L</fullName>
        <ecNumber evidence="10">3.4.22.15</ecNumber>
    </submittedName>
</protein>
<dbReference type="SUPFAM" id="SSF54001">
    <property type="entry name" value="Cysteine proteinases"/>
    <property type="match status" value="1"/>
</dbReference>
<dbReference type="PROSITE" id="PS00139">
    <property type="entry name" value="THIOL_PROTEASE_CYS"/>
    <property type="match status" value="1"/>
</dbReference>
<evidence type="ECO:0000256" key="4">
    <source>
        <dbReference type="ARBA" id="ARBA00022807"/>
    </source>
</evidence>
<dbReference type="InterPro" id="IPR013128">
    <property type="entry name" value="Peptidase_C1A"/>
</dbReference>
<dbReference type="Pfam" id="PF08246">
    <property type="entry name" value="Inhibitor_I29"/>
    <property type="match status" value="1"/>
</dbReference>
<dbReference type="InterPro" id="IPR038765">
    <property type="entry name" value="Papain-like_cys_pep_sf"/>
</dbReference>
<evidence type="ECO:0000256" key="7">
    <source>
        <dbReference type="SAM" id="SignalP"/>
    </source>
</evidence>
<dbReference type="AlphaFoldDB" id="A0A2Z4BWD2"/>
<dbReference type="PRINTS" id="PR00705">
    <property type="entry name" value="PAPAIN"/>
</dbReference>
<dbReference type="InterPro" id="IPR039417">
    <property type="entry name" value="Peptidase_C1A_papain-like"/>
</dbReference>
<keyword evidence="6" id="KW-1015">Disulfide bond</keyword>
<evidence type="ECO:0000256" key="3">
    <source>
        <dbReference type="ARBA" id="ARBA00022801"/>
    </source>
</evidence>
<feature type="chain" id="PRO_5016366459" evidence="7">
    <location>
        <begin position="16"/>
        <end position="325"/>
    </location>
</feature>
<keyword evidence="4" id="KW-0788">Thiol protease</keyword>
<dbReference type="GO" id="GO:0006508">
    <property type="term" value="P:proteolysis"/>
    <property type="evidence" value="ECO:0007669"/>
    <property type="project" value="UniProtKB-KW"/>
</dbReference>
<proteinExistence type="evidence at transcript level"/>
<evidence type="ECO:0000259" key="9">
    <source>
        <dbReference type="SMART" id="SM00848"/>
    </source>
</evidence>
<dbReference type="EMBL" id="MH069297">
    <property type="protein sequence ID" value="AWU67226.1"/>
    <property type="molecule type" value="mRNA"/>
</dbReference>
<keyword evidence="3 10" id="KW-0378">Hydrolase</keyword>
<evidence type="ECO:0000313" key="10">
    <source>
        <dbReference type="EMBL" id="AWU67226.1"/>
    </source>
</evidence>
<dbReference type="PANTHER" id="PTHR12411">
    <property type="entry name" value="CYSTEINE PROTEASE FAMILY C1-RELATED"/>
    <property type="match status" value="1"/>
</dbReference>
<evidence type="ECO:0000256" key="5">
    <source>
        <dbReference type="ARBA" id="ARBA00023145"/>
    </source>
</evidence>
<dbReference type="GO" id="GO:0004197">
    <property type="term" value="F:cysteine-type endopeptidase activity"/>
    <property type="evidence" value="ECO:0007669"/>
    <property type="project" value="UniProtKB-EC"/>
</dbReference>
<dbReference type="InterPro" id="IPR000169">
    <property type="entry name" value="Pept_cys_AS"/>
</dbReference>
<dbReference type="CDD" id="cd02248">
    <property type="entry name" value="Peptidase_C1A"/>
    <property type="match status" value="1"/>
</dbReference>
<keyword evidence="5" id="KW-0865">Zymogen</keyword>
<dbReference type="SMART" id="SM00848">
    <property type="entry name" value="Inhibitor_I29"/>
    <property type="match status" value="1"/>
</dbReference>
<dbReference type="Pfam" id="PF00112">
    <property type="entry name" value="Peptidase_C1"/>
    <property type="match status" value="1"/>
</dbReference>
<accession>A0A2Z4BWD2</accession>
<dbReference type="InterPro" id="IPR025660">
    <property type="entry name" value="Pept_his_AS"/>
</dbReference>
<name>A0A2Z4BWD2_CRACN</name>
<keyword evidence="7" id="KW-0732">Signal</keyword>
<dbReference type="FunFam" id="3.90.70.10:FF:000006">
    <property type="entry name" value="Cathepsin S"/>
    <property type="match status" value="1"/>
</dbReference>
<organism evidence="10">
    <name type="scientific">Crangon crangon</name>
    <name type="common">Brown shrimp</name>
    <dbReference type="NCBI Taxonomy" id="491138"/>
    <lineage>
        <taxon>Eukaryota</taxon>
        <taxon>Metazoa</taxon>
        <taxon>Ecdysozoa</taxon>
        <taxon>Arthropoda</taxon>
        <taxon>Crustacea</taxon>
        <taxon>Multicrustacea</taxon>
        <taxon>Malacostraca</taxon>
        <taxon>Eumalacostraca</taxon>
        <taxon>Eucarida</taxon>
        <taxon>Decapoda</taxon>
        <taxon>Pleocyemata</taxon>
        <taxon>Caridea</taxon>
        <taxon>Crangonoidea</taxon>
        <taxon>Crangonidae</taxon>
        <taxon>Crangon</taxon>
    </lineage>
</organism>